<dbReference type="PRINTS" id="PR00149">
    <property type="entry name" value="FUMRATELYASE"/>
</dbReference>
<sequence>MGSGALGLQTMQNEFSTARMRAVWNDEERLRKICLVERTVAQVQAEQGMIPTEAAQKIQEICRYESIHMRKLYVSAAKAGHFLAGFVQYMKGLLGKEGEFIHYGMASQDILDTAMMLQLRDAHQIVVESLRKIGRELVRIATEHKHTVAVGRGHGGHSPSTTIGFRAVVILNELDRYLTRLQEVESFIFTGVIGGVVGTQAALGQQGAVIEAEVLQRLNLSVPEVYWHTQRDRFVEYGHIMTMVSGMLQKLGQDLFDLSRGEIQEYAEPYFEGRQASTVLPTKRNPYLCEAVVNLGNLVQNQMSLLYQAQRVMHEKDTIAWRNIWVALPEMCMYLSAQLNYSYTLLHQGTFQLDQIEKNLYLDGGMKMSERLMMALAPHIGKQSAHQLMYEIANQARIDQVTFNEAVSQNERIQQYYTSDELAQLLDPHTYIGAAVEKTEHILKLFAQRHPEI</sequence>
<dbReference type="PANTHER" id="PTHR43172">
    <property type="entry name" value="ADENYLOSUCCINATE LYASE"/>
    <property type="match status" value="1"/>
</dbReference>
<dbReference type="Pfam" id="PF10397">
    <property type="entry name" value="ADSL_C"/>
    <property type="match status" value="1"/>
</dbReference>
<dbReference type="SMART" id="SM00998">
    <property type="entry name" value="ADSL_C"/>
    <property type="match status" value="1"/>
</dbReference>
<dbReference type="Gene3D" id="1.20.200.10">
    <property type="entry name" value="Fumarase/aspartase (Central domain)"/>
    <property type="match status" value="1"/>
</dbReference>
<protein>
    <recommendedName>
        <fullName evidence="2">Adenylosuccinate lyase C-terminal domain-containing protein</fullName>
    </recommendedName>
</protein>
<dbReference type="InterPro" id="IPR019468">
    <property type="entry name" value="AdenyloSucc_lyase_C"/>
</dbReference>
<dbReference type="Pfam" id="PF00206">
    <property type="entry name" value="Lyase_1"/>
    <property type="match status" value="1"/>
</dbReference>
<dbReference type="SUPFAM" id="SSF48557">
    <property type="entry name" value="L-aspartase-like"/>
    <property type="match status" value="1"/>
</dbReference>
<evidence type="ECO:0000313" key="4">
    <source>
        <dbReference type="Proteomes" id="UP000782705"/>
    </source>
</evidence>
<dbReference type="RefSeq" id="WP_161901521.1">
    <property type="nucleotide sequence ID" value="NZ_MAEL01000028.1"/>
</dbReference>
<dbReference type="InterPro" id="IPR008948">
    <property type="entry name" value="L-Aspartase-like"/>
</dbReference>
<dbReference type="Gene3D" id="1.10.40.30">
    <property type="entry name" value="Fumarase/aspartase (C-terminal domain)"/>
    <property type="match status" value="1"/>
</dbReference>
<gene>
    <name evidence="3" type="ORF">BAU17_13535</name>
</gene>
<accession>A0ABQ6Z0W8</accession>
<dbReference type="EMBL" id="MAEL01000028">
    <property type="protein sequence ID" value="KAF1304954.1"/>
    <property type="molecule type" value="Genomic_DNA"/>
</dbReference>
<dbReference type="Proteomes" id="UP000782705">
    <property type="component" value="Unassembled WGS sequence"/>
</dbReference>
<dbReference type="PANTHER" id="PTHR43172:SF1">
    <property type="entry name" value="ADENYLOSUCCINATE LYASE"/>
    <property type="match status" value="1"/>
</dbReference>
<dbReference type="InterPro" id="IPR022761">
    <property type="entry name" value="Fumarate_lyase_N"/>
</dbReference>
<dbReference type="CDD" id="cd01597">
    <property type="entry name" value="pCLME"/>
    <property type="match status" value="1"/>
</dbReference>
<organism evidence="3 4">
    <name type="scientific">Candidatus Enterococcus willemsii</name>
    <dbReference type="NCBI Taxonomy" id="1857215"/>
    <lineage>
        <taxon>Bacteria</taxon>
        <taxon>Bacillati</taxon>
        <taxon>Bacillota</taxon>
        <taxon>Bacilli</taxon>
        <taxon>Lactobacillales</taxon>
        <taxon>Enterococcaceae</taxon>
        <taxon>Enterococcus</taxon>
    </lineage>
</organism>
<evidence type="ECO:0000256" key="1">
    <source>
        <dbReference type="ARBA" id="ARBA00023239"/>
    </source>
</evidence>
<dbReference type="InterPro" id="IPR000362">
    <property type="entry name" value="Fumarate_lyase_fam"/>
</dbReference>
<comment type="caution">
    <text evidence="3">The sequence shown here is derived from an EMBL/GenBank/DDBJ whole genome shotgun (WGS) entry which is preliminary data.</text>
</comment>
<evidence type="ECO:0000313" key="3">
    <source>
        <dbReference type="EMBL" id="KAF1304954.1"/>
    </source>
</evidence>
<reference evidence="3 4" key="1">
    <citation type="submission" date="2016-06" db="EMBL/GenBank/DDBJ databases">
        <title>Four novel species of enterococci isolated from chicken manure.</title>
        <authorList>
            <person name="Van Tyne D."/>
        </authorList>
    </citation>
    <scope>NUCLEOTIDE SEQUENCE [LARGE SCALE GENOMIC DNA]</scope>
    <source>
        <strain evidence="3 4">CU12B</strain>
    </source>
</reference>
<feature type="domain" description="Adenylosuccinate lyase C-terminal" evidence="2">
    <location>
        <begin position="364"/>
        <end position="443"/>
    </location>
</feature>
<keyword evidence="1" id="KW-0456">Lyase</keyword>
<keyword evidence="4" id="KW-1185">Reference proteome</keyword>
<proteinExistence type="predicted"/>
<name>A0ABQ6Z0W8_9ENTE</name>
<evidence type="ECO:0000259" key="2">
    <source>
        <dbReference type="SMART" id="SM00998"/>
    </source>
</evidence>